<dbReference type="AlphaFoldDB" id="A0A075MVU3"/>
<organism evidence="1 2">
    <name type="scientific">Candidatus Nitrososphaera evergladensis SR1</name>
    <dbReference type="NCBI Taxonomy" id="1459636"/>
    <lineage>
        <taxon>Archaea</taxon>
        <taxon>Nitrososphaerota</taxon>
        <taxon>Nitrososphaeria</taxon>
        <taxon>Nitrososphaerales</taxon>
        <taxon>Nitrososphaeraceae</taxon>
        <taxon>Nitrososphaera</taxon>
    </lineage>
</organism>
<dbReference type="HOGENOM" id="CLU_1656806_0_0_2"/>
<dbReference type="Proteomes" id="UP000028194">
    <property type="component" value="Chromosome"/>
</dbReference>
<reference evidence="1 2" key="1">
    <citation type="journal article" date="2014" name="PLoS ONE">
        <title>Genome Sequence of Candidatus Nitrososphaera evergladensis from Group I.1b Enriched from Everglades Soil Reveals Novel Genomic Features of the Ammonia-Oxidizing Archaea.</title>
        <authorList>
            <person name="Zhalnina K.V."/>
            <person name="Dias R."/>
            <person name="Leonard M.T."/>
            <person name="Dorr de Quadros P."/>
            <person name="Camargo F.A."/>
            <person name="Drew J.C."/>
            <person name="Farmerie W.G."/>
            <person name="Daroub S.H."/>
            <person name="Triplett E.W."/>
        </authorList>
    </citation>
    <scope>NUCLEOTIDE SEQUENCE [LARGE SCALE GENOMIC DNA]</scope>
    <source>
        <strain evidence="1 2">SR1</strain>
    </source>
</reference>
<gene>
    <name evidence="1" type="ORF">NTE_02700</name>
</gene>
<accession>A0A075MVU3</accession>
<dbReference type="EMBL" id="CP007174">
    <property type="protein sequence ID" value="AIF84742.1"/>
    <property type="molecule type" value="Genomic_DNA"/>
</dbReference>
<protein>
    <submittedName>
        <fullName evidence="1">Uncharacterized protein</fullName>
    </submittedName>
</protein>
<proteinExistence type="predicted"/>
<evidence type="ECO:0000313" key="1">
    <source>
        <dbReference type="EMBL" id="AIF84742.1"/>
    </source>
</evidence>
<sequence length="159" mass="17427">MELPSHRYRRFAGAGLCIVCAFLFMPIIITPSVYAQSAPYPIEIESVRLMDPSGHPLNDCRSGEGLVMIAVTLRNLSNSVQPAAIIVDLQDNSNGISQFVQWQTMSINSNDVQQMALSFDPSSLPSSSTVQYDAKVFVWDKVLTPVPLADPLKVPISCK</sequence>
<evidence type="ECO:0000313" key="2">
    <source>
        <dbReference type="Proteomes" id="UP000028194"/>
    </source>
</evidence>
<dbReference type="KEGG" id="nev:NTE_02700"/>
<keyword evidence="2" id="KW-1185">Reference proteome</keyword>
<name>A0A075MVU3_9ARCH</name>